<dbReference type="EMBL" id="LXTC01000001">
    <property type="protein sequence ID" value="OBA24369.1"/>
    <property type="molecule type" value="Genomic_DNA"/>
</dbReference>
<feature type="transmembrane region" description="Helical" evidence="6">
    <location>
        <begin position="102"/>
        <end position="124"/>
    </location>
</feature>
<dbReference type="GeneID" id="30031633"/>
<dbReference type="PANTHER" id="PTHR11266">
    <property type="entry name" value="PEROXISOMAL MEMBRANE PROTEIN 2, PXMP2 MPV17"/>
    <property type="match status" value="1"/>
</dbReference>
<evidence type="ECO:0000256" key="1">
    <source>
        <dbReference type="ARBA" id="ARBA00004141"/>
    </source>
</evidence>
<evidence type="ECO:0000313" key="8">
    <source>
        <dbReference type="Proteomes" id="UP000092555"/>
    </source>
</evidence>
<keyword evidence="5 6" id="KW-0472">Membrane</keyword>
<keyword evidence="3 6" id="KW-0812">Transmembrane</keyword>
<dbReference type="RefSeq" id="XP_018714850.1">
    <property type="nucleotide sequence ID" value="XM_018858657.1"/>
</dbReference>
<comment type="caution">
    <text evidence="7">The sequence shown here is derived from an EMBL/GenBank/DDBJ whole genome shotgun (WGS) entry which is preliminary data.</text>
</comment>
<dbReference type="Pfam" id="PF04117">
    <property type="entry name" value="Mpv17_PMP22"/>
    <property type="match status" value="1"/>
</dbReference>
<proteinExistence type="inferred from homology"/>
<name>A0A1A0HJM5_9ASCO</name>
<dbReference type="GO" id="GO:0005778">
    <property type="term" value="C:peroxisomal membrane"/>
    <property type="evidence" value="ECO:0007669"/>
    <property type="project" value="TreeGrafter"/>
</dbReference>
<dbReference type="OrthoDB" id="860at2759"/>
<accession>A0A1A0HJM5</accession>
<organism evidence="7 8">
    <name type="scientific">Metschnikowia bicuspidata var. bicuspidata NRRL YB-4993</name>
    <dbReference type="NCBI Taxonomy" id="869754"/>
    <lineage>
        <taxon>Eukaryota</taxon>
        <taxon>Fungi</taxon>
        <taxon>Dikarya</taxon>
        <taxon>Ascomycota</taxon>
        <taxon>Saccharomycotina</taxon>
        <taxon>Pichiomycetes</taxon>
        <taxon>Metschnikowiaceae</taxon>
        <taxon>Metschnikowia</taxon>
    </lineage>
</organism>
<evidence type="ECO:0000256" key="6">
    <source>
        <dbReference type="RuleBase" id="RU363053"/>
    </source>
</evidence>
<dbReference type="AlphaFoldDB" id="A0A1A0HJM5"/>
<feature type="transmembrane region" description="Helical" evidence="6">
    <location>
        <begin position="180"/>
        <end position="199"/>
    </location>
</feature>
<gene>
    <name evidence="7" type="ORF">METBIDRAFT_77170</name>
</gene>
<protein>
    <submittedName>
        <fullName evidence="7">Uncharacterized protein</fullName>
    </submittedName>
</protein>
<keyword evidence="8" id="KW-1185">Reference proteome</keyword>
<keyword evidence="4 6" id="KW-1133">Transmembrane helix</keyword>
<evidence type="ECO:0000256" key="3">
    <source>
        <dbReference type="ARBA" id="ARBA00022692"/>
    </source>
</evidence>
<evidence type="ECO:0000256" key="5">
    <source>
        <dbReference type="ARBA" id="ARBA00023136"/>
    </source>
</evidence>
<dbReference type="PANTHER" id="PTHR11266:SF93">
    <property type="entry name" value="INTEGRAL MEMBRANE PROTEIN 25D9-6"/>
    <property type="match status" value="1"/>
</dbReference>
<comment type="similarity">
    <text evidence="2 6">Belongs to the peroxisomal membrane protein PXMP2/4 family.</text>
</comment>
<reference evidence="7 8" key="1">
    <citation type="submission" date="2016-05" db="EMBL/GenBank/DDBJ databases">
        <title>Comparative genomics of biotechnologically important yeasts.</title>
        <authorList>
            <consortium name="DOE Joint Genome Institute"/>
            <person name="Riley R."/>
            <person name="Haridas S."/>
            <person name="Wolfe K.H."/>
            <person name="Lopes M.R."/>
            <person name="Hittinger C.T."/>
            <person name="Goker M."/>
            <person name="Salamov A."/>
            <person name="Wisecaver J."/>
            <person name="Long T.M."/>
            <person name="Aerts A.L."/>
            <person name="Barry K."/>
            <person name="Choi C."/>
            <person name="Clum A."/>
            <person name="Coughlan A.Y."/>
            <person name="Deshpande S."/>
            <person name="Douglass A.P."/>
            <person name="Hanson S.J."/>
            <person name="Klenk H.-P."/>
            <person name="LaButti K."/>
            <person name="Lapidus A."/>
            <person name="Lindquist E."/>
            <person name="Lipzen A."/>
            <person name="Meier-kolthoff J.P."/>
            <person name="Ohm R.A."/>
            <person name="Otillar R.P."/>
            <person name="Pangilinan J."/>
            <person name="Peng Y."/>
            <person name="Rokas A."/>
            <person name="Rosa C.A."/>
            <person name="Scheuner C."/>
            <person name="Sibirny A.A."/>
            <person name="Slot J.C."/>
            <person name="Stielow J.B."/>
            <person name="Sun H."/>
            <person name="Kurtzman C.P."/>
            <person name="Blackwell M."/>
            <person name="Grigoriev I.V."/>
            <person name="Jeffries T.W."/>
        </authorList>
    </citation>
    <scope>NUCLEOTIDE SEQUENCE [LARGE SCALE GENOMIC DNA]</scope>
    <source>
        <strain evidence="7 8">NRRL YB-4993</strain>
    </source>
</reference>
<evidence type="ECO:0000256" key="4">
    <source>
        <dbReference type="ARBA" id="ARBA00022989"/>
    </source>
</evidence>
<dbReference type="InterPro" id="IPR007248">
    <property type="entry name" value="Mpv17_PMP22"/>
</dbReference>
<evidence type="ECO:0000256" key="2">
    <source>
        <dbReference type="ARBA" id="ARBA00006824"/>
    </source>
</evidence>
<comment type="subcellular location">
    <subcellularLocation>
        <location evidence="1">Membrane</location>
        <topology evidence="1">Multi-pass membrane protein</topology>
    </subcellularLocation>
</comment>
<dbReference type="STRING" id="869754.A0A1A0HJM5"/>
<feature type="transmembrane region" description="Helical" evidence="6">
    <location>
        <begin position="155"/>
        <end position="174"/>
    </location>
</feature>
<sequence length="212" mass="23686">MTINARYLAALSKNPLLVKMATSGVLSSLNEISASIFSGQFQNKKLRLFGKEKTVSHPFSSKIGLMVIYGALMSTPVAHYYYGLLSKVFGGKQTSRVKLLQLVTTLCTLSPFLSGLYVSWLSIINSYQCSSEGLRTNLSRLVSVIKAGLKNNFWLVYRTSAITMLIALALAQNFVPPELWVVFTNFIFFVVGTVQNTKIKIRQRNERLKKSE</sequence>
<feature type="transmembrane region" description="Helical" evidence="6">
    <location>
        <begin position="63"/>
        <end position="82"/>
    </location>
</feature>
<dbReference type="Proteomes" id="UP000092555">
    <property type="component" value="Unassembled WGS sequence"/>
</dbReference>
<evidence type="ECO:0000313" key="7">
    <source>
        <dbReference type="EMBL" id="OBA24369.1"/>
    </source>
</evidence>